<comment type="caution">
    <text evidence="1">The sequence shown here is derived from an EMBL/GenBank/DDBJ whole genome shotgun (WGS) entry which is preliminary data.</text>
</comment>
<dbReference type="Proteomes" id="UP000663882">
    <property type="component" value="Unassembled WGS sequence"/>
</dbReference>
<evidence type="ECO:0008006" key="4">
    <source>
        <dbReference type="Google" id="ProtNLM"/>
    </source>
</evidence>
<dbReference type="EMBL" id="CAJOAX010022125">
    <property type="protein sequence ID" value="CAF4205019.1"/>
    <property type="molecule type" value="Genomic_DNA"/>
</dbReference>
<proteinExistence type="predicted"/>
<name>A0A815LCA4_9BILA</name>
<protein>
    <recommendedName>
        <fullName evidence="4">F-box domain-containing protein</fullName>
    </recommendedName>
</protein>
<dbReference type="AlphaFoldDB" id="A0A815LCA4"/>
<organism evidence="1 3">
    <name type="scientific">Rotaria sordida</name>
    <dbReference type="NCBI Taxonomy" id="392033"/>
    <lineage>
        <taxon>Eukaryota</taxon>
        <taxon>Metazoa</taxon>
        <taxon>Spiralia</taxon>
        <taxon>Gnathifera</taxon>
        <taxon>Rotifera</taxon>
        <taxon>Eurotatoria</taxon>
        <taxon>Bdelloidea</taxon>
        <taxon>Philodinida</taxon>
        <taxon>Philodinidae</taxon>
        <taxon>Rotaria</taxon>
    </lineage>
</organism>
<sequence length="358" mass="42503">MFYQFLDMTLQKELIDTKNCIENLSNGIFYQIFDYLDGYDIYKAFSNLNNRRFENLLIDPSFLMKIQISSTSEFDYHYKQFINLNKHHILSFHFNNESIQNEIMKPCIIESFDHLESIVLNPISTWKLFVLFFYLASLPRLSSLTIYVNDYHDDLRGIFHLIFCLRVLKYLKFKLLSSNILNIDTRMPSNQPFSSIKYLVINAGCAHNQLMNLLLYIPQLSHLSCDYLIKSNNNIKSEMMIKLNDLIHLTVVINDIDFNEFEEFLLKLCSQLQILNVKIHSSDKSYLNANRWEQLISQKMTSLNKFFFSYTVIIHGNFNITSHPLLNDFTSSFWINRKWIFKLLAHDDELIYSIRPYS</sequence>
<evidence type="ECO:0000313" key="2">
    <source>
        <dbReference type="EMBL" id="CAF4205019.1"/>
    </source>
</evidence>
<reference evidence="1" key="1">
    <citation type="submission" date="2021-02" db="EMBL/GenBank/DDBJ databases">
        <authorList>
            <person name="Nowell W R."/>
        </authorList>
    </citation>
    <scope>NUCLEOTIDE SEQUENCE</scope>
</reference>
<dbReference type="Proteomes" id="UP000663823">
    <property type="component" value="Unassembled WGS sequence"/>
</dbReference>
<evidence type="ECO:0000313" key="1">
    <source>
        <dbReference type="EMBL" id="CAF1407335.1"/>
    </source>
</evidence>
<gene>
    <name evidence="2" type="ORF">OTI717_LOCUS38734</name>
    <name evidence="1" type="ORF">RFH988_LOCUS35099</name>
</gene>
<dbReference type="OrthoDB" id="9987094at2759"/>
<dbReference type="EMBL" id="CAJNOO010005172">
    <property type="protein sequence ID" value="CAF1407335.1"/>
    <property type="molecule type" value="Genomic_DNA"/>
</dbReference>
<accession>A0A815LCA4</accession>
<evidence type="ECO:0000313" key="3">
    <source>
        <dbReference type="Proteomes" id="UP000663882"/>
    </source>
</evidence>